<evidence type="ECO:0000256" key="1">
    <source>
        <dbReference type="ARBA" id="ARBA00008769"/>
    </source>
</evidence>
<dbReference type="Proteomes" id="UP001154272">
    <property type="component" value="Unassembled WGS sequence"/>
</dbReference>
<evidence type="ECO:0000313" key="5">
    <source>
        <dbReference type="Proteomes" id="UP001154272"/>
    </source>
</evidence>
<accession>A0ABM9HTR4</accession>
<dbReference type="Pfam" id="PF04966">
    <property type="entry name" value="OprB"/>
    <property type="match status" value="1"/>
</dbReference>
<dbReference type="PROSITE" id="PS51257">
    <property type="entry name" value="PROKAR_LIPOPROTEIN"/>
    <property type="match status" value="1"/>
</dbReference>
<evidence type="ECO:0000256" key="2">
    <source>
        <dbReference type="RuleBase" id="RU363072"/>
    </source>
</evidence>
<sequence>MVTKYCFKTMYIYSAFLLGCSFPSAYAQSKADADKSATKESKDSTSVVKNNEPTEATPYHIDTAYDPDEALFSEGANKYLEQYGIQFGLNWISETTGVVRGGKKKGADYAHEVEFTLDIDWEKIIGWKGFSTHLIAMNLAGRNTSADYVGDPYMNTQEIYGSSNGRFLRLYNLYAEQALWNNKINIKIGRYDVGSDFAVSPFACEYVTAATCSQMTSMGAQQGYSAWPNNVWAGRILYNITDQFTFQVGAYESSPFGDTGQGGPAGVSWGTKHATGAFIPVEFGYNPKFGKNQLDGYYRIGGGYDTSKFDTWSSQVTESGKQDSATQYWIMFGQMIHRNDPMETHGLYILGNWGHQSPSTSSFKDYYNIGFLDRGFWHARPYDQIGFMMTYYTIPRSLRGAQKYQMSQGDMFMENGSYSLLNNAISAQSNAMVFELNYGIAAYKGIKIMPVFEYFHKVGAYKNLYNDAVVFGVHTNVVF</sequence>
<feature type="chain" id="PRO_5044972328" evidence="2">
    <location>
        <begin position="28"/>
        <end position="479"/>
    </location>
</feature>
<feature type="region of interest" description="Disordered" evidence="3">
    <location>
        <begin position="37"/>
        <end position="60"/>
    </location>
</feature>
<comment type="similarity">
    <text evidence="1 2">Belongs to the OprB family.</text>
</comment>
<comment type="caution">
    <text evidence="4">The sequence shown here is derived from an EMBL/GenBank/DDBJ whole genome shotgun (WGS) entry which is preliminary data.</text>
</comment>
<dbReference type="PANTHER" id="PTHR37944:SF1">
    <property type="entry name" value="PORIN B"/>
    <property type="match status" value="1"/>
</dbReference>
<evidence type="ECO:0000256" key="3">
    <source>
        <dbReference type="SAM" id="MobiDB-lite"/>
    </source>
</evidence>
<reference evidence="4" key="1">
    <citation type="submission" date="2022-10" db="EMBL/GenBank/DDBJ databases">
        <authorList>
            <person name="Botero Cardona J."/>
        </authorList>
    </citation>
    <scope>NUCLEOTIDE SEQUENCE</scope>
    <source>
        <strain evidence="4">R-83534</strain>
    </source>
</reference>
<feature type="signal peptide" evidence="2">
    <location>
        <begin position="1"/>
        <end position="27"/>
    </location>
</feature>
<dbReference type="Gene3D" id="2.40.160.180">
    <property type="entry name" value="Carbohydrate-selective porin OprB"/>
    <property type="match status" value="1"/>
</dbReference>
<evidence type="ECO:0000313" key="4">
    <source>
        <dbReference type="EMBL" id="CAI3954138.1"/>
    </source>
</evidence>
<dbReference type="InterPro" id="IPR052932">
    <property type="entry name" value="OprB_Porin"/>
</dbReference>
<keyword evidence="5" id="KW-1185">Reference proteome</keyword>
<dbReference type="InterPro" id="IPR007049">
    <property type="entry name" value="Carb-sel_porin_OprB"/>
</dbReference>
<gene>
    <name evidence="4" type="ORF">R83534S58_LOCUS1896</name>
</gene>
<name>A0ABM9HTR4_9PROT</name>
<feature type="compositionally biased region" description="Polar residues" evidence="3">
    <location>
        <begin position="44"/>
        <end position="54"/>
    </location>
</feature>
<dbReference type="PANTHER" id="PTHR37944">
    <property type="entry name" value="PORIN B"/>
    <property type="match status" value="1"/>
</dbReference>
<organism evidence="4 5">
    <name type="scientific">Commensalibacter papalotli</name>
    <name type="common">ex Botero et al. 2024</name>
    <dbReference type="NCBI Taxonomy" id="2972766"/>
    <lineage>
        <taxon>Bacteria</taxon>
        <taxon>Pseudomonadati</taxon>
        <taxon>Pseudomonadota</taxon>
        <taxon>Alphaproteobacteria</taxon>
        <taxon>Acetobacterales</taxon>
        <taxon>Acetobacteraceae</taxon>
    </lineage>
</organism>
<proteinExistence type="inferred from homology"/>
<keyword evidence="2" id="KW-0732">Signal</keyword>
<protein>
    <submittedName>
        <fullName evidence="4">Carbohydrate-selective porin OprB (OprB) (PDB:4GEY)</fullName>
    </submittedName>
</protein>
<dbReference type="InterPro" id="IPR038673">
    <property type="entry name" value="OprB_sf"/>
</dbReference>
<dbReference type="EMBL" id="CAMXCH010000004">
    <property type="protein sequence ID" value="CAI3954138.1"/>
    <property type="molecule type" value="Genomic_DNA"/>
</dbReference>